<accession>G7E0I0</accession>
<dbReference type="AlphaFoldDB" id="G7E0I0"/>
<name>G7E0I0_MIXOS</name>
<evidence type="ECO:0000256" key="1">
    <source>
        <dbReference type="ARBA" id="ARBA00006668"/>
    </source>
</evidence>
<dbReference type="CDD" id="cd18086">
    <property type="entry name" value="HsC9orf114-like"/>
    <property type="match status" value="1"/>
</dbReference>
<dbReference type="InterPro" id="IPR029026">
    <property type="entry name" value="tRNA_m1G_MTases_N"/>
</dbReference>
<dbReference type="Proteomes" id="UP000009131">
    <property type="component" value="Unassembled WGS sequence"/>
</dbReference>
<dbReference type="PANTHER" id="PTHR12150">
    <property type="entry name" value="CLASS IV SAM-BINDING METHYLTRANSFERASE-RELATED"/>
    <property type="match status" value="1"/>
</dbReference>
<dbReference type="Pfam" id="PF00886">
    <property type="entry name" value="Ribosomal_S16"/>
    <property type="match status" value="1"/>
</dbReference>
<dbReference type="GO" id="GO:0003735">
    <property type="term" value="F:structural constituent of ribosome"/>
    <property type="evidence" value="ECO:0007669"/>
    <property type="project" value="InterPro"/>
</dbReference>
<keyword evidence="4" id="KW-0687">Ribonucleoprotein</keyword>
<reference evidence="6 7" key="1">
    <citation type="journal article" date="2011" name="J. Gen. Appl. Microbiol.">
        <title>Draft genome sequencing of the enigmatic basidiomycete Mixia osmundae.</title>
        <authorList>
            <person name="Nishida H."/>
            <person name="Nagatsuka Y."/>
            <person name="Sugiyama J."/>
        </authorList>
    </citation>
    <scope>NUCLEOTIDE SEQUENCE [LARGE SCALE GENOMIC DNA]</scope>
    <source>
        <strain evidence="7">CBS 9802 / IAM 14324 / JCM 22182 / KY 12970</strain>
    </source>
</reference>
<dbReference type="GO" id="GO:0005737">
    <property type="term" value="C:cytoplasm"/>
    <property type="evidence" value="ECO:0007669"/>
    <property type="project" value="UniProtKB-ARBA"/>
</dbReference>
<dbReference type="EMBL" id="BABT02000078">
    <property type="protein sequence ID" value="GAA96340.1"/>
    <property type="molecule type" value="Genomic_DNA"/>
</dbReference>
<organism evidence="6 7">
    <name type="scientific">Mixia osmundae (strain CBS 9802 / IAM 14324 / JCM 22182 / KY 12970)</name>
    <dbReference type="NCBI Taxonomy" id="764103"/>
    <lineage>
        <taxon>Eukaryota</taxon>
        <taxon>Fungi</taxon>
        <taxon>Dikarya</taxon>
        <taxon>Basidiomycota</taxon>
        <taxon>Pucciniomycotina</taxon>
        <taxon>Mixiomycetes</taxon>
        <taxon>Mixiales</taxon>
        <taxon>Mixiaceae</taxon>
        <taxon>Mixia</taxon>
    </lineage>
</organism>
<evidence type="ECO:0000256" key="3">
    <source>
        <dbReference type="ARBA" id="ARBA00022980"/>
    </source>
</evidence>
<dbReference type="Pfam" id="PF02598">
    <property type="entry name" value="Methyltrn_RNA_3"/>
    <property type="match status" value="1"/>
</dbReference>
<dbReference type="InterPro" id="IPR000307">
    <property type="entry name" value="Ribosomal_bS16"/>
</dbReference>
<feature type="region of interest" description="Disordered" evidence="5">
    <location>
        <begin position="258"/>
        <end position="288"/>
    </location>
</feature>
<comment type="similarity">
    <text evidence="1">Belongs to the bacterial ribosomal protein bS16 family.</text>
</comment>
<dbReference type="SUPFAM" id="SSF54565">
    <property type="entry name" value="Ribosomal protein S16"/>
    <property type="match status" value="1"/>
</dbReference>
<evidence type="ECO:0000256" key="2">
    <source>
        <dbReference type="ARBA" id="ARBA00009841"/>
    </source>
</evidence>
<dbReference type="GO" id="GO:1990904">
    <property type="term" value="C:ribonucleoprotein complex"/>
    <property type="evidence" value="ECO:0007669"/>
    <property type="project" value="UniProtKB-KW"/>
</dbReference>
<comment type="caution">
    <text evidence="6">The sequence shown here is derived from an EMBL/GenBank/DDBJ whole genome shotgun (WGS) entry which is preliminary data.</text>
</comment>
<dbReference type="InterPro" id="IPR003750">
    <property type="entry name" value="Put_MeTrfase-C9orf114-like"/>
</dbReference>
<keyword evidence="7" id="KW-1185">Reference proteome</keyword>
<dbReference type="eggNOG" id="KOG3925">
    <property type="taxonomic scope" value="Eukaryota"/>
</dbReference>
<evidence type="ECO:0008006" key="8">
    <source>
        <dbReference type="Google" id="ProtNLM"/>
    </source>
</evidence>
<reference evidence="6 7" key="2">
    <citation type="journal article" date="2012" name="Open Biol.">
        <title>Characteristics of nucleosomes and linker DNA regions on the genome of the basidiomycete Mixia osmundae revealed by mono- and dinucleosome mapping.</title>
        <authorList>
            <person name="Nishida H."/>
            <person name="Kondo S."/>
            <person name="Matsumoto T."/>
            <person name="Suzuki Y."/>
            <person name="Yoshikawa H."/>
            <person name="Taylor T.D."/>
            <person name="Sugiyama J."/>
        </authorList>
    </citation>
    <scope>NUCLEOTIDE SEQUENCE [LARGE SCALE GENOMIC DNA]</scope>
    <source>
        <strain evidence="7">CBS 9802 / IAM 14324 / JCM 22182 / KY 12970</strain>
    </source>
</reference>
<gene>
    <name evidence="6" type="primary">Mo03006</name>
    <name evidence="6" type="ORF">E5Q_03006</name>
</gene>
<feature type="region of interest" description="Disordered" evidence="5">
    <location>
        <begin position="106"/>
        <end position="174"/>
    </location>
</feature>
<evidence type="ECO:0000313" key="6">
    <source>
        <dbReference type="EMBL" id="GAA96340.1"/>
    </source>
</evidence>
<dbReference type="SUPFAM" id="SSF75217">
    <property type="entry name" value="alpha/beta knot"/>
    <property type="match status" value="1"/>
</dbReference>
<dbReference type="STRING" id="764103.G7E0I0"/>
<dbReference type="eggNOG" id="KOG3419">
    <property type="taxonomic scope" value="Eukaryota"/>
</dbReference>
<protein>
    <recommendedName>
        <fullName evidence="8">Ribosomal protein S16</fullName>
    </recommendedName>
</protein>
<evidence type="ECO:0000256" key="5">
    <source>
        <dbReference type="SAM" id="MobiDB-lite"/>
    </source>
</evidence>
<keyword evidence="3" id="KW-0689">Ribosomal protein</keyword>
<dbReference type="Gene3D" id="3.30.1320.10">
    <property type="match status" value="1"/>
</dbReference>
<feature type="compositionally biased region" description="Polar residues" evidence="5">
    <location>
        <begin position="147"/>
        <end position="162"/>
    </location>
</feature>
<dbReference type="GO" id="GO:0005840">
    <property type="term" value="C:ribosome"/>
    <property type="evidence" value="ECO:0007669"/>
    <property type="project" value="UniProtKB-KW"/>
</dbReference>
<dbReference type="InterPro" id="IPR023803">
    <property type="entry name" value="Ribosomal_bS16_dom_sf"/>
</dbReference>
<comment type="similarity">
    <text evidence="2">Belongs to the class IV-like SAM-binding methyltransferase superfamily.</text>
</comment>
<evidence type="ECO:0000313" key="7">
    <source>
        <dbReference type="Proteomes" id="UP000009131"/>
    </source>
</evidence>
<proteinExistence type="inferred from homology"/>
<dbReference type="NCBIfam" id="TIGR00002">
    <property type="entry name" value="S16"/>
    <property type="match status" value="1"/>
</dbReference>
<evidence type="ECO:0000256" key="4">
    <source>
        <dbReference type="ARBA" id="ARBA00023274"/>
    </source>
</evidence>
<sequence length="526" mass="58025">MVIRLRLARHGVRGKPTYSIVAIQARKARNAQPIEQIGTYDPLPVLTYPRPTSLLDRRKAEDGVWEKKLELNAQRASWWISVGAQPSKTVAKLLLLSGLTKPGQFNIGGMRTDIASPSRETETPSSAVSGPLKTRRPRKRKHSKSSVIGQATTGSPNPQAGPSSPLPPAQVHQPIDTAPNEAASASNRVFQETYKPHKPSARARARERSRNFTLSIALPGSILLNAQTPELRTILAGQIARSCAIFNVDEIIVFHEPTFSPSSENGHEQKRMRGKYRQTAEEESQSTAQADEMLVKILTYLETPQYLRKALIPMHSALRQAGILPPLDMPHHLRRDDPSPFREAVVLSHDDDGRSVQIDIGLRDPVRARTKSSALPERGTRVTAHYTNAEWSLVSPLLPRELLGISWGYRVRHVSQISRIFLDPAHGQPNEEYDLVIGTSERGQPLQSALDSFPPHPKHVLIVLGGLAGLELTIGADEDTGLTAETALDLFDHWINLCPHQGSRTIRSEEALPIALATLAPYLDSI</sequence>
<dbReference type="Gene3D" id="3.40.1280.10">
    <property type="match status" value="2"/>
</dbReference>
<feature type="compositionally biased region" description="Basic residues" evidence="5">
    <location>
        <begin position="133"/>
        <end position="144"/>
    </location>
</feature>
<dbReference type="GO" id="GO:0006412">
    <property type="term" value="P:translation"/>
    <property type="evidence" value="ECO:0007669"/>
    <property type="project" value="InterPro"/>
</dbReference>
<dbReference type="InParanoid" id="G7E0I0"/>
<dbReference type="HAMAP" id="MF_00385">
    <property type="entry name" value="Ribosomal_bS16"/>
    <property type="match status" value="1"/>
</dbReference>
<dbReference type="OrthoDB" id="361029at2759"/>
<dbReference type="HOGENOM" id="CLU_017233_2_1_1"/>
<dbReference type="PANTHER" id="PTHR12150:SF13">
    <property type="entry name" value="METHYLTRANSFERASE C9ORF114-RELATED"/>
    <property type="match status" value="1"/>
</dbReference>
<dbReference type="InterPro" id="IPR029028">
    <property type="entry name" value="Alpha/beta_knot_MTases"/>
</dbReference>